<evidence type="ECO:0000256" key="1">
    <source>
        <dbReference type="PROSITE-ProRule" id="PRU00175"/>
    </source>
</evidence>
<dbReference type="InterPro" id="IPR013083">
    <property type="entry name" value="Znf_RING/FYVE/PHD"/>
</dbReference>
<proteinExistence type="predicted"/>
<feature type="compositionally biased region" description="Basic and acidic residues" evidence="2">
    <location>
        <begin position="305"/>
        <end position="317"/>
    </location>
</feature>
<dbReference type="InterPro" id="IPR001841">
    <property type="entry name" value="Znf_RING"/>
</dbReference>
<dbReference type="GO" id="GO:0061630">
    <property type="term" value="F:ubiquitin protein ligase activity"/>
    <property type="evidence" value="ECO:0007669"/>
    <property type="project" value="UniProtKB-EC"/>
</dbReference>
<dbReference type="PANTHER" id="PTHR22996:SF0">
    <property type="entry name" value="RE60872P-RELATED"/>
    <property type="match status" value="1"/>
</dbReference>
<feature type="compositionally biased region" description="Polar residues" evidence="2">
    <location>
        <begin position="8"/>
        <end position="25"/>
    </location>
</feature>
<feature type="compositionally biased region" description="Polar residues" evidence="2">
    <location>
        <begin position="117"/>
        <end position="127"/>
    </location>
</feature>
<feature type="region of interest" description="Disordered" evidence="2">
    <location>
        <begin position="208"/>
        <end position="238"/>
    </location>
</feature>
<reference evidence="4 5" key="1">
    <citation type="submission" date="2017-08" db="EMBL/GenBank/DDBJ databases">
        <title>Acidophilic green algal genome provides insights into adaptation to an acidic environment.</title>
        <authorList>
            <person name="Hirooka S."/>
            <person name="Hirose Y."/>
            <person name="Kanesaki Y."/>
            <person name="Higuchi S."/>
            <person name="Fujiwara T."/>
            <person name="Onuma R."/>
            <person name="Era A."/>
            <person name="Ohbayashi R."/>
            <person name="Uzuka A."/>
            <person name="Nozaki H."/>
            <person name="Yoshikawa H."/>
            <person name="Miyagishima S.Y."/>
        </authorList>
    </citation>
    <scope>NUCLEOTIDE SEQUENCE [LARGE SCALE GENOMIC DNA]</scope>
    <source>
        <strain evidence="4 5">NIES-2499</strain>
    </source>
</reference>
<dbReference type="SUPFAM" id="SSF57850">
    <property type="entry name" value="RING/U-box"/>
    <property type="match status" value="1"/>
</dbReference>
<dbReference type="OrthoDB" id="553167at2759"/>
<protein>
    <recommendedName>
        <fullName evidence="3">RING-type domain-containing protein</fullName>
    </recommendedName>
</protein>
<evidence type="ECO:0000313" key="5">
    <source>
        <dbReference type="Proteomes" id="UP000232323"/>
    </source>
</evidence>
<feature type="compositionally biased region" description="Basic and acidic residues" evidence="2">
    <location>
        <begin position="258"/>
        <end position="271"/>
    </location>
</feature>
<feature type="region of interest" description="Disordered" evidence="2">
    <location>
        <begin position="286"/>
        <end position="318"/>
    </location>
</feature>
<feature type="region of interest" description="Disordered" evidence="2">
    <location>
        <begin position="620"/>
        <end position="646"/>
    </location>
</feature>
<comment type="caution">
    <text evidence="4">The sequence shown here is derived from an EMBL/GenBank/DDBJ whole genome shotgun (WGS) entry which is preliminary data.</text>
</comment>
<evidence type="ECO:0000256" key="2">
    <source>
        <dbReference type="SAM" id="MobiDB-lite"/>
    </source>
</evidence>
<feature type="compositionally biased region" description="Low complexity" evidence="2">
    <location>
        <begin position="620"/>
        <end position="632"/>
    </location>
</feature>
<feature type="compositionally biased region" description="Basic residues" evidence="2">
    <location>
        <begin position="289"/>
        <end position="304"/>
    </location>
</feature>
<dbReference type="EMBL" id="BEGY01000060">
    <property type="protein sequence ID" value="GAX81080.1"/>
    <property type="molecule type" value="Genomic_DNA"/>
</dbReference>
<dbReference type="SMART" id="SM00184">
    <property type="entry name" value="RING"/>
    <property type="match status" value="1"/>
</dbReference>
<keyword evidence="5" id="KW-1185">Reference proteome</keyword>
<dbReference type="PANTHER" id="PTHR22996">
    <property type="entry name" value="MAHOGUNIN"/>
    <property type="match status" value="1"/>
</dbReference>
<dbReference type="InterPro" id="IPR045194">
    <property type="entry name" value="MGRN1/RNF157-like"/>
</dbReference>
<accession>A0A250XE93</accession>
<keyword evidence="1" id="KW-0862">Zinc</keyword>
<keyword evidence="1" id="KW-0479">Metal-binding</keyword>
<evidence type="ECO:0000313" key="4">
    <source>
        <dbReference type="EMBL" id="GAX81080.1"/>
    </source>
</evidence>
<dbReference type="Pfam" id="PF13920">
    <property type="entry name" value="zf-C3HC4_3"/>
    <property type="match status" value="1"/>
</dbReference>
<feature type="compositionally biased region" description="Low complexity" evidence="2">
    <location>
        <begin position="218"/>
        <end position="227"/>
    </location>
</feature>
<dbReference type="Gene3D" id="3.30.40.10">
    <property type="entry name" value="Zinc/RING finger domain, C3HC4 (zinc finger)"/>
    <property type="match status" value="1"/>
</dbReference>
<evidence type="ECO:0000259" key="3">
    <source>
        <dbReference type="PROSITE" id="PS50089"/>
    </source>
</evidence>
<dbReference type="GO" id="GO:0016567">
    <property type="term" value="P:protein ubiquitination"/>
    <property type="evidence" value="ECO:0007669"/>
    <property type="project" value="TreeGrafter"/>
</dbReference>
<feature type="region of interest" description="Disordered" evidence="2">
    <location>
        <begin position="252"/>
        <end position="271"/>
    </location>
</feature>
<dbReference type="PROSITE" id="PS50089">
    <property type="entry name" value="ZF_RING_2"/>
    <property type="match status" value="1"/>
</dbReference>
<keyword evidence="1" id="KW-0863">Zinc-finger</keyword>
<feature type="region of interest" description="Disordered" evidence="2">
    <location>
        <begin position="1"/>
        <end position="179"/>
    </location>
</feature>
<dbReference type="AlphaFoldDB" id="A0A250XE93"/>
<feature type="compositionally biased region" description="Polar residues" evidence="2">
    <location>
        <begin position="138"/>
        <end position="156"/>
    </location>
</feature>
<feature type="domain" description="RING-type" evidence="3">
    <location>
        <begin position="694"/>
        <end position="733"/>
    </location>
</feature>
<dbReference type="Proteomes" id="UP000232323">
    <property type="component" value="Unassembled WGS sequence"/>
</dbReference>
<name>A0A250XE93_9CHLO</name>
<organism evidence="4 5">
    <name type="scientific">Chlamydomonas eustigma</name>
    <dbReference type="NCBI Taxonomy" id="1157962"/>
    <lineage>
        <taxon>Eukaryota</taxon>
        <taxon>Viridiplantae</taxon>
        <taxon>Chlorophyta</taxon>
        <taxon>core chlorophytes</taxon>
        <taxon>Chlorophyceae</taxon>
        <taxon>CS clade</taxon>
        <taxon>Chlamydomonadales</taxon>
        <taxon>Chlamydomonadaceae</taxon>
        <taxon>Chlamydomonas</taxon>
    </lineage>
</organism>
<gene>
    <name evidence="4" type="ORF">CEUSTIGMA_g8515.t1</name>
</gene>
<sequence length="742" mass="76567">MPSIMTLPPNTENGDAVSGSRSTASPRVPKISPLVKKELPNGFTEITGGIDEDDPDLAGMPPLIDDGKVNNLDFMNSKNLFPDAQEEEADDDIPSHHDQNGDVATSTQSHRAVKANPGSTSVSSKASLVTGGHAVVAASSNPSGNTPAVTTPQASKPSVKALAPTPAPVHAPKPRDIEAASDDNGAALLNKKAPPVSAPKTSSLIRSCFRSSPPPAVAPASALCSSSNASKTPPLPPAAVAPVALSAVTTMLPSSTDEQCKKEEQQRQEAERLRLEAELIAEEEAVKAKAAKKKEKKKANKAAKKAGDGQAERGSDHEIDDAVIGNALKTADSLTSLHVCAGGEEEDGKGERGMESSMDSMRLHAAAAPHADDEVAPQVESEIVYDTPVETKPMNKKQRAAASKAEKKKLVMTEEGASSTPVLDPPAALLNMPLLVPAPATTTTSVSAASTSASLPMESTAKAATKQAASAVVEGAPIIIPVPASIVPTSTVIPASQPASTAAASRPLLPAAFVPPSLQHVIVSAMAPQVHRPAFAPVPIAQQPVTQPVIQPIMQPIIQPVIRPVIQPIIRPVVQTAIRLGAPPPGVTRSVMPPGLAEVFARQAAAAGRPLVNQQQRKQVPAAPAHVPHFVPETSSGNTPGSMPAPDPHLVAQMRAMIQRKGTVISGTAVPRTSAGPSAAPGKAAANNAEDEDCAVCLEAPREVALAPCGHTPVCGGCWEKVRQKSNECPICRTPVEGSFII</sequence>
<dbReference type="GO" id="GO:0008270">
    <property type="term" value="F:zinc ion binding"/>
    <property type="evidence" value="ECO:0007669"/>
    <property type="project" value="UniProtKB-KW"/>
</dbReference>